<dbReference type="PROSITE" id="PS00143">
    <property type="entry name" value="INSULINASE"/>
    <property type="match status" value="1"/>
</dbReference>
<dbReference type="Proteomes" id="UP000886069">
    <property type="component" value="Unassembled WGS sequence"/>
</dbReference>
<dbReference type="Pfam" id="PF00675">
    <property type="entry name" value="Peptidase_M16"/>
    <property type="match status" value="1"/>
</dbReference>
<evidence type="ECO:0000256" key="2">
    <source>
        <dbReference type="RuleBase" id="RU004447"/>
    </source>
</evidence>
<dbReference type="Pfam" id="PF05193">
    <property type="entry name" value="Peptidase_M16_C"/>
    <property type="match status" value="1"/>
</dbReference>
<dbReference type="InterPro" id="IPR011765">
    <property type="entry name" value="Pept_M16_N"/>
</dbReference>
<protein>
    <submittedName>
        <fullName evidence="6">Insulinase family protein</fullName>
    </submittedName>
</protein>
<dbReference type="InterPro" id="IPR011249">
    <property type="entry name" value="Metalloenz_LuxS/M16"/>
</dbReference>
<comment type="caution">
    <text evidence="6">The sequence shown here is derived from an EMBL/GenBank/DDBJ whole genome shotgun (WGS) entry which is preliminary data.</text>
</comment>
<dbReference type="Gene3D" id="3.30.830.10">
    <property type="entry name" value="Metalloenzyme, LuxS/M16 peptidase-like"/>
    <property type="match status" value="2"/>
</dbReference>
<reference evidence="6" key="1">
    <citation type="journal article" date="2020" name="mSystems">
        <title>Genome- and Community-Level Interaction Insights into Carbon Utilization and Element Cycling Functions of Hydrothermarchaeota in Hydrothermal Sediment.</title>
        <authorList>
            <person name="Zhou Z."/>
            <person name="Liu Y."/>
            <person name="Xu W."/>
            <person name="Pan J."/>
            <person name="Luo Z.H."/>
            <person name="Li M."/>
        </authorList>
    </citation>
    <scope>NUCLEOTIDE SEQUENCE [LARGE SCALE GENOMIC DNA]</scope>
    <source>
        <strain evidence="6">SpSt-1233</strain>
    </source>
</reference>
<evidence type="ECO:0000259" key="5">
    <source>
        <dbReference type="Pfam" id="PF05193"/>
    </source>
</evidence>
<dbReference type="GO" id="GO:0004222">
    <property type="term" value="F:metalloendopeptidase activity"/>
    <property type="evidence" value="ECO:0007669"/>
    <property type="project" value="InterPro"/>
</dbReference>
<gene>
    <name evidence="6" type="ORF">ENO08_06060</name>
</gene>
<organism evidence="6">
    <name type="scientific">Eiseniibacteriota bacterium</name>
    <dbReference type="NCBI Taxonomy" id="2212470"/>
    <lineage>
        <taxon>Bacteria</taxon>
        <taxon>Candidatus Eiseniibacteriota</taxon>
    </lineage>
</organism>
<comment type="similarity">
    <text evidence="1 2">Belongs to the peptidase M16 family.</text>
</comment>
<evidence type="ECO:0000313" key="6">
    <source>
        <dbReference type="EMBL" id="HER44006.1"/>
    </source>
</evidence>
<feature type="region of interest" description="Disordered" evidence="3">
    <location>
        <begin position="216"/>
        <end position="239"/>
    </location>
</feature>
<dbReference type="InterPro" id="IPR001431">
    <property type="entry name" value="Pept_M16_Zn_BS"/>
</dbReference>
<dbReference type="GO" id="GO:0006508">
    <property type="term" value="P:proteolysis"/>
    <property type="evidence" value="ECO:0007669"/>
    <property type="project" value="InterPro"/>
</dbReference>
<dbReference type="SUPFAM" id="SSF63411">
    <property type="entry name" value="LuxS/MPP-like metallohydrolase"/>
    <property type="match status" value="2"/>
</dbReference>
<dbReference type="InterPro" id="IPR050361">
    <property type="entry name" value="MPP/UQCRC_Complex"/>
</dbReference>
<dbReference type="InterPro" id="IPR007863">
    <property type="entry name" value="Peptidase_M16_C"/>
</dbReference>
<sequence length="414" mass="46939">MLKLPQPRKVTLDSGVTLLYQGNPYSPTIAFGAWITRGSRDETHAERGLSHLLEHMVFRGTRKRDALRIALDLEAIGGQWDAFTSREMTCYNARVLDEHFESLADIFADFILDPTIPEDAFRLERKVVQEEIRGIKDSPEEFTHELFMNTIFKGHPLGYPVAGTLSGVGRYSREDLLAFHRKVYTASNTVIGFVGNIPLRRVARIIEREFRFPRRRGRRAGRAPSRGAGRTSMRRRPEWSQTHACIGSKTVPASHRDRYALAILSGILGGGVSSRLFQSMRERNGLVYSVYSHASFWRDAGVLYSFFSVDPNNLRRALDIFHTEIRDLEEGHVRDEELESARATLKGAVIFGSESATSRLFSLFQSDYHLGRYVSVEELIAAIDRVDSSDIARITRRYLDRNGFTYTSCGPANL</sequence>
<name>A0A7V2AVF8_UNCEI</name>
<proteinExistence type="inferred from homology"/>
<dbReference type="PANTHER" id="PTHR11851:SF49">
    <property type="entry name" value="MITOCHONDRIAL-PROCESSING PEPTIDASE SUBUNIT ALPHA"/>
    <property type="match status" value="1"/>
</dbReference>
<dbReference type="AlphaFoldDB" id="A0A7V2AVF8"/>
<evidence type="ECO:0000256" key="1">
    <source>
        <dbReference type="ARBA" id="ARBA00007261"/>
    </source>
</evidence>
<evidence type="ECO:0000256" key="3">
    <source>
        <dbReference type="SAM" id="MobiDB-lite"/>
    </source>
</evidence>
<evidence type="ECO:0000259" key="4">
    <source>
        <dbReference type="Pfam" id="PF00675"/>
    </source>
</evidence>
<dbReference type="EMBL" id="DSEC01000426">
    <property type="protein sequence ID" value="HER44006.1"/>
    <property type="molecule type" value="Genomic_DNA"/>
</dbReference>
<feature type="domain" description="Peptidase M16 C-terminal" evidence="5">
    <location>
        <begin position="172"/>
        <end position="345"/>
    </location>
</feature>
<feature type="domain" description="Peptidase M16 N-terminal" evidence="4">
    <location>
        <begin position="19"/>
        <end position="164"/>
    </location>
</feature>
<accession>A0A7V2AVF8</accession>
<dbReference type="GO" id="GO:0046872">
    <property type="term" value="F:metal ion binding"/>
    <property type="evidence" value="ECO:0007669"/>
    <property type="project" value="InterPro"/>
</dbReference>
<dbReference type="PANTHER" id="PTHR11851">
    <property type="entry name" value="METALLOPROTEASE"/>
    <property type="match status" value="1"/>
</dbReference>